<dbReference type="AlphaFoldDB" id="A0A2Z5FXN4"/>
<sequence length="672" mass="72322">MATLHLVFGRAIACVMAASACTATAQQAATSGTFVLHKFARAIGKETYSVETKANDYTLTSHFLFTDRGEPVPLETTFIASTASMSPLSYIAKGKAARLSEMDDALKVDGNLISVTRKGRKDVQKATGPWFITDGYSPVAMQEQMMRWWSMHSKPAEFTVYPSASKVRIEPAATLSLNGHVVHGYTVGGLIWGEESLWMDDAQDLVALVSTDAEFDHFEAVREPYEASLGAFISAGVQADLAALVKLSASARMAPPSRLAIVGATLEDSTGSPAVKDSVILIEKGMVAAAGPRGQVRIPADATVLDASGKYAIPGLWDMHAHYEQVEWGPIYLAAGVTSVRDVGNEFDFIRTLHEALDRKQDPAIGPHLEFAGVIDGTGPLAVGAVLADTPEQALLWVERYKAAGARQIKIYSSVKPEIVKAITSYAHARGMTVTGHIPEGMTAIEGINDGMDQINHIQYEVPYFSRTELDSQGKPDRTKALVLELDGPRSRDLISTLRAHHTVLDPTVALFESFMNTKPLNEIEPGLNHVAPQLREALDSPPAPADKAALTNAHWQVLMATLRALHAAGIPIVAGTDQAIPGYSLHRELELYVEAGFTPLEALQAATIEAARALGLEKESGSLETGKRGDVLLLDADPLADIHNTRRVWRTIAAGAVYDPAPLWRSVGFAP</sequence>
<dbReference type="EMBL" id="CP030840">
    <property type="protein sequence ID" value="AXC11643.1"/>
    <property type="molecule type" value="Genomic_DNA"/>
</dbReference>
<dbReference type="SUPFAM" id="SSF51338">
    <property type="entry name" value="Composite domain of metallo-dependent hydrolases"/>
    <property type="match status" value="1"/>
</dbReference>
<feature type="chain" id="PRO_5016273240" evidence="1">
    <location>
        <begin position="26"/>
        <end position="672"/>
    </location>
</feature>
<dbReference type="Gene3D" id="1.20.58.520">
    <property type="entry name" value="Amidohydrolase"/>
    <property type="match status" value="1"/>
</dbReference>
<proteinExistence type="predicted"/>
<dbReference type="Gene3D" id="2.30.40.10">
    <property type="entry name" value="Urease, subunit C, domain 1"/>
    <property type="match status" value="1"/>
</dbReference>
<accession>A0A2Z5FXN4</accession>
<evidence type="ECO:0000259" key="2">
    <source>
        <dbReference type="Pfam" id="PF01979"/>
    </source>
</evidence>
<feature type="signal peptide" evidence="1">
    <location>
        <begin position="1"/>
        <end position="25"/>
    </location>
</feature>
<dbReference type="RefSeq" id="WP_236657387.1">
    <property type="nucleotide sequence ID" value="NZ_CP030840.1"/>
</dbReference>
<dbReference type="PANTHER" id="PTHR43135">
    <property type="entry name" value="ALPHA-D-RIBOSE 1-METHYLPHOSPHONATE 5-TRIPHOSPHATE DIPHOSPHATASE"/>
    <property type="match status" value="1"/>
</dbReference>
<dbReference type="InterPro" id="IPR032466">
    <property type="entry name" value="Metal_Hydrolase"/>
</dbReference>
<dbReference type="KEGG" id="abas:ACPOL_2319"/>
<dbReference type="Proteomes" id="UP000253606">
    <property type="component" value="Chromosome"/>
</dbReference>
<name>A0A2Z5FXN4_9BACT</name>
<keyword evidence="4" id="KW-1185">Reference proteome</keyword>
<keyword evidence="1" id="KW-0732">Signal</keyword>
<evidence type="ECO:0000313" key="4">
    <source>
        <dbReference type="Proteomes" id="UP000253606"/>
    </source>
</evidence>
<reference evidence="3 4" key="1">
    <citation type="journal article" date="2018" name="Front. Microbiol.">
        <title>Hydrolytic Capabilities as a Key to Environmental Success: Chitinolytic and Cellulolytic Acidobacteria From Acidic Sub-arctic Soils and Boreal Peatlands.</title>
        <authorList>
            <person name="Belova S.E."/>
            <person name="Ravin N.V."/>
            <person name="Pankratov T.A."/>
            <person name="Rakitin A.L."/>
            <person name="Ivanova A.A."/>
            <person name="Beletsky A.V."/>
            <person name="Mardanov A.V."/>
            <person name="Sinninghe Damste J.S."/>
            <person name="Dedysh S.N."/>
        </authorList>
    </citation>
    <scope>NUCLEOTIDE SEQUENCE [LARGE SCALE GENOMIC DNA]</scope>
    <source>
        <strain evidence="3 4">SBC82</strain>
    </source>
</reference>
<organism evidence="3 4">
    <name type="scientific">Acidisarcina polymorpha</name>
    <dbReference type="NCBI Taxonomy" id="2211140"/>
    <lineage>
        <taxon>Bacteria</taxon>
        <taxon>Pseudomonadati</taxon>
        <taxon>Acidobacteriota</taxon>
        <taxon>Terriglobia</taxon>
        <taxon>Terriglobales</taxon>
        <taxon>Acidobacteriaceae</taxon>
        <taxon>Acidisarcina</taxon>
    </lineage>
</organism>
<feature type="domain" description="Amidohydrolase-related" evidence="2">
    <location>
        <begin position="333"/>
        <end position="649"/>
    </location>
</feature>
<dbReference type="GO" id="GO:0016810">
    <property type="term" value="F:hydrolase activity, acting on carbon-nitrogen (but not peptide) bonds"/>
    <property type="evidence" value="ECO:0007669"/>
    <property type="project" value="InterPro"/>
</dbReference>
<dbReference type="SUPFAM" id="SSF51556">
    <property type="entry name" value="Metallo-dependent hydrolases"/>
    <property type="match status" value="1"/>
</dbReference>
<dbReference type="Pfam" id="PF01979">
    <property type="entry name" value="Amidohydro_1"/>
    <property type="match status" value="1"/>
</dbReference>
<dbReference type="Gene3D" id="3.40.50.10910">
    <property type="entry name" value="Amidohydrolase"/>
    <property type="match status" value="1"/>
</dbReference>
<dbReference type="Gene3D" id="3.30.110.90">
    <property type="entry name" value="Amidohydrolase"/>
    <property type="match status" value="1"/>
</dbReference>
<evidence type="ECO:0000313" key="3">
    <source>
        <dbReference type="EMBL" id="AXC11643.1"/>
    </source>
</evidence>
<dbReference type="InterPro" id="IPR006680">
    <property type="entry name" value="Amidohydro-rel"/>
</dbReference>
<dbReference type="PANTHER" id="PTHR43135:SF3">
    <property type="entry name" value="ALPHA-D-RIBOSE 1-METHYLPHOSPHONATE 5-TRIPHOSPHATE DIPHOSPHATASE"/>
    <property type="match status" value="1"/>
</dbReference>
<dbReference type="InterPro" id="IPR011059">
    <property type="entry name" value="Metal-dep_hydrolase_composite"/>
</dbReference>
<gene>
    <name evidence="3" type="ORF">ACPOL_2319</name>
</gene>
<protein>
    <submittedName>
        <fullName evidence="3">Amidohydrolase family protein</fullName>
    </submittedName>
</protein>
<evidence type="ECO:0000256" key="1">
    <source>
        <dbReference type="SAM" id="SignalP"/>
    </source>
</evidence>
<keyword evidence="3" id="KW-0378">Hydrolase</keyword>
<dbReference type="InterPro" id="IPR051781">
    <property type="entry name" value="Metallo-dep_Hydrolase"/>
</dbReference>